<dbReference type="RefSeq" id="WP_046097933.1">
    <property type="nucleotide sequence ID" value="NZ_JBANLW010000140.1"/>
</dbReference>
<dbReference type="GO" id="GO:0019262">
    <property type="term" value="P:N-acetylneuraminate catabolic process"/>
    <property type="evidence" value="ECO:0007669"/>
    <property type="project" value="TreeGrafter"/>
</dbReference>
<accession>A0A0F5EZP4</accession>
<dbReference type="STRING" id="728.VY92_09360"/>
<protein>
    <submittedName>
        <fullName evidence="1">ROK family protein</fullName>
    </submittedName>
</protein>
<dbReference type="PANTHER" id="PTHR18964">
    <property type="entry name" value="ROK (REPRESSOR, ORF, KINASE) FAMILY"/>
    <property type="match status" value="1"/>
</dbReference>
<dbReference type="PANTHER" id="PTHR18964:SF169">
    <property type="entry name" value="N-ACETYLMANNOSAMINE KINASE"/>
    <property type="match status" value="1"/>
</dbReference>
<proteinExistence type="predicted"/>
<dbReference type="Gene3D" id="1.10.10.10">
    <property type="entry name" value="Winged helix-like DNA-binding domain superfamily/Winged helix DNA-binding domain"/>
    <property type="match status" value="1"/>
</dbReference>
<dbReference type="Gene3D" id="3.30.420.40">
    <property type="match status" value="2"/>
</dbReference>
<dbReference type="OrthoDB" id="8595273at2"/>
<evidence type="ECO:0000313" key="1">
    <source>
        <dbReference type="EMBL" id="RZN53543.1"/>
    </source>
</evidence>
<name>A0A0F5EZP4_AVIPA</name>
<gene>
    <name evidence="1" type="ORF">EIG79_12445</name>
</gene>
<dbReference type="GO" id="GO:0009384">
    <property type="term" value="F:N-acylmannosamine kinase activity"/>
    <property type="evidence" value="ECO:0007669"/>
    <property type="project" value="TreeGrafter"/>
</dbReference>
<dbReference type="AlphaFoldDB" id="A0A0F5EZP4"/>
<dbReference type="eggNOG" id="COG1940">
    <property type="taxonomic scope" value="Bacteria"/>
</dbReference>
<reference evidence="1 2" key="1">
    <citation type="submission" date="2018-11" db="EMBL/GenBank/DDBJ databases">
        <title>Sequencing Av. paragallinarum serogroups.</title>
        <authorList>
            <person name="Hellmuth J.E."/>
            <person name="Boucher C.E."/>
            <person name="Cason E.D."/>
        </authorList>
    </citation>
    <scope>NUCLEOTIDE SEQUENCE [LARGE SCALE GENOMIC DNA]</scope>
    <source>
        <strain evidence="1 2">SA-3</strain>
    </source>
</reference>
<dbReference type="Pfam" id="PF00480">
    <property type="entry name" value="ROK"/>
    <property type="match status" value="1"/>
</dbReference>
<dbReference type="InterPro" id="IPR036388">
    <property type="entry name" value="WH-like_DNA-bd_sf"/>
</dbReference>
<dbReference type="SUPFAM" id="SSF53067">
    <property type="entry name" value="Actin-like ATPase domain"/>
    <property type="match status" value="1"/>
</dbReference>
<comment type="caution">
    <text evidence="1">The sequence shown here is derived from an EMBL/GenBank/DDBJ whole genome shotgun (WGS) entry which is preliminary data.</text>
</comment>
<dbReference type="EMBL" id="RQXS01000131">
    <property type="protein sequence ID" value="RZN53543.1"/>
    <property type="molecule type" value="Genomic_DNA"/>
</dbReference>
<dbReference type="SUPFAM" id="SSF46785">
    <property type="entry name" value="Winged helix' DNA-binding domain"/>
    <property type="match status" value="1"/>
</dbReference>
<dbReference type="InterPro" id="IPR043129">
    <property type="entry name" value="ATPase_NBD"/>
</dbReference>
<evidence type="ECO:0000313" key="2">
    <source>
        <dbReference type="Proteomes" id="UP000294229"/>
    </source>
</evidence>
<dbReference type="InterPro" id="IPR036390">
    <property type="entry name" value="WH_DNA-bd_sf"/>
</dbReference>
<dbReference type="InterPro" id="IPR000600">
    <property type="entry name" value="ROK"/>
</dbReference>
<sequence>MTESKKDNAIFNLKASEKLLLRLIRQYSPSRKELSALSGLTPGAVTQYCRKLLFLGLIKETEKMVKKRGTPSFHLTLNPNACCSIGITFSDNSFQLAIVDFIGNKIANERYVYHNSVQFDELCQQIRTALQQLLDKKFLAEAKILGIGFSLSGYLLADQSISSPWFPLLQNIPNLANVFSEKLGYPCHIENNINTVALGEYYSGLWNDIEDMVVISLDFGIGAGIISQGKLIRGGFGNAGEIGLLFPYDAPRPSWKYLQDELGESQLQGNLMENPQVQKWLAHSQEQIHSLMLSAIAWLDPRVIVLTGMLPPPLINQLIDYVKNTKTIQNLHRTSAQLCASKMKFEDISTAAAIVPIYHFLQNNE</sequence>
<dbReference type="Proteomes" id="UP000294229">
    <property type="component" value="Unassembled WGS sequence"/>
</dbReference>
<organism evidence="1 2">
    <name type="scientific">Avibacterium paragallinarum</name>
    <name type="common">Haemophilus gallinarum</name>
    <dbReference type="NCBI Taxonomy" id="728"/>
    <lineage>
        <taxon>Bacteria</taxon>
        <taxon>Pseudomonadati</taxon>
        <taxon>Pseudomonadota</taxon>
        <taxon>Gammaproteobacteria</taxon>
        <taxon>Pasteurellales</taxon>
        <taxon>Pasteurellaceae</taxon>
        <taxon>Avibacterium</taxon>
    </lineage>
</organism>